<evidence type="ECO:0000313" key="4">
    <source>
        <dbReference type="EMBL" id="SCF49843.1"/>
    </source>
</evidence>
<dbReference type="EMBL" id="FMCU01000039">
    <property type="protein sequence ID" value="SCF49843.1"/>
    <property type="molecule type" value="Genomic_DNA"/>
</dbReference>
<dbReference type="STRING" id="121616.GA0070216_1392"/>
<dbReference type="Proteomes" id="UP000198797">
    <property type="component" value="Unassembled WGS sequence"/>
</dbReference>
<keyword evidence="2" id="KW-0012">Acyltransferase</keyword>
<evidence type="ECO:0000256" key="2">
    <source>
        <dbReference type="ARBA" id="ARBA00023315"/>
    </source>
</evidence>
<dbReference type="PANTHER" id="PTHR43877">
    <property type="entry name" value="AMINOALKYLPHOSPHONATE N-ACETYLTRANSFERASE-RELATED-RELATED"/>
    <property type="match status" value="1"/>
</dbReference>
<evidence type="ECO:0000259" key="3">
    <source>
        <dbReference type="PROSITE" id="PS51186"/>
    </source>
</evidence>
<dbReference type="GO" id="GO:0016747">
    <property type="term" value="F:acyltransferase activity, transferring groups other than amino-acyl groups"/>
    <property type="evidence" value="ECO:0007669"/>
    <property type="project" value="InterPro"/>
</dbReference>
<dbReference type="InterPro" id="IPR016181">
    <property type="entry name" value="Acyl_CoA_acyltransferase"/>
</dbReference>
<evidence type="ECO:0000256" key="1">
    <source>
        <dbReference type="ARBA" id="ARBA00022679"/>
    </source>
</evidence>
<gene>
    <name evidence="4" type="ORF">GA0070216_1392</name>
</gene>
<keyword evidence="1 4" id="KW-0808">Transferase</keyword>
<organism evidence="4 5">
    <name type="scientific">Micromonospora matsumotoense</name>
    <dbReference type="NCBI Taxonomy" id="121616"/>
    <lineage>
        <taxon>Bacteria</taxon>
        <taxon>Bacillati</taxon>
        <taxon>Actinomycetota</taxon>
        <taxon>Actinomycetes</taxon>
        <taxon>Micromonosporales</taxon>
        <taxon>Micromonosporaceae</taxon>
        <taxon>Micromonospora</taxon>
    </lineage>
</organism>
<evidence type="ECO:0000313" key="5">
    <source>
        <dbReference type="Proteomes" id="UP000198797"/>
    </source>
</evidence>
<keyword evidence="5" id="KW-1185">Reference proteome</keyword>
<sequence>MTIDISPLSLESPTSIEEWVHVSEAVRRYDLPIIPSTTRSDIERALRHPWPGLTELGFVVRADGEPVGQFGLAFQQDDAATAALELGVSPNHRRRGFGRQILRAVEDVAHGHGCRTLSSNALFDHPGVSVGSGGASVFARAAGYSTDGPDLNYRLHTEGTDERRLDLALERGWAKATGYRVVSWIDRTPKELVDSVAYLNGQDTDDYHETERLTQERGRTVYHTGMVHEGSDRLVSWTSLSYQSEHPWHGSQHNTIVDPPHRGRRLGLVSKVENLRFFLRHQPQVTACDTLNAADNHPIISINEELGFVPTHAFTSWSRTYY</sequence>
<feature type="domain" description="N-acetyltransferase" evidence="3">
    <location>
        <begin position="3"/>
        <end position="170"/>
    </location>
</feature>
<proteinExistence type="predicted"/>
<dbReference type="SUPFAM" id="SSF55729">
    <property type="entry name" value="Acyl-CoA N-acyltransferases (Nat)"/>
    <property type="match status" value="2"/>
</dbReference>
<dbReference type="Pfam" id="PF00583">
    <property type="entry name" value="Acetyltransf_1"/>
    <property type="match status" value="1"/>
</dbReference>
<dbReference type="RefSeq" id="WP_091254773.1">
    <property type="nucleotide sequence ID" value="NZ_FMCU01000039.1"/>
</dbReference>
<protein>
    <submittedName>
        <fullName evidence="4">Acetyltransferase (GNAT) family protein</fullName>
    </submittedName>
</protein>
<reference evidence="5" key="1">
    <citation type="submission" date="2016-06" db="EMBL/GenBank/DDBJ databases">
        <authorList>
            <person name="Varghese N."/>
            <person name="Submissions Spin"/>
        </authorList>
    </citation>
    <scope>NUCLEOTIDE SEQUENCE [LARGE SCALE GENOMIC DNA]</scope>
    <source>
        <strain evidence="5">DSM 44100</strain>
    </source>
</reference>
<dbReference type="InterPro" id="IPR050832">
    <property type="entry name" value="Bact_Acetyltransf"/>
</dbReference>
<dbReference type="CDD" id="cd04301">
    <property type="entry name" value="NAT_SF"/>
    <property type="match status" value="1"/>
</dbReference>
<dbReference type="PANTHER" id="PTHR43877:SF1">
    <property type="entry name" value="ACETYLTRANSFERASE"/>
    <property type="match status" value="1"/>
</dbReference>
<dbReference type="PROSITE" id="PS51186">
    <property type="entry name" value="GNAT"/>
    <property type="match status" value="1"/>
</dbReference>
<dbReference type="InterPro" id="IPR000182">
    <property type="entry name" value="GNAT_dom"/>
</dbReference>
<name>A0A1C5AXE2_9ACTN</name>
<dbReference type="OrthoDB" id="4119890at2"/>
<dbReference type="Gene3D" id="3.40.630.30">
    <property type="match status" value="1"/>
</dbReference>
<dbReference type="AlphaFoldDB" id="A0A1C5AXE2"/>
<accession>A0A1C5AXE2</accession>